<dbReference type="PROSITE" id="PS51318">
    <property type="entry name" value="TAT"/>
    <property type="match status" value="1"/>
</dbReference>
<dbReference type="SMART" id="SM00900">
    <property type="entry name" value="FMN_bind"/>
    <property type="match status" value="1"/>
</dbReference>
<comment type="subunit">
    <text evidence="4">Heterodimer of a large and a small subunit.</text>
</comment>
<dbReference type="PANTHER" id="PTHR43400:SF10">
    <property type="entry name" value="3-OXOSTEROID 1-DEHYDROGENASE"/>
    <property type="match status" value="1"/>
</dbReference>
<keyword evidence="7" id="KW-0274">FAD</keyword>
<dbReference type="Pfam" id="PF04205">
    <property type="entry name" value="FMN_bind"/>
    <property type="match status" value="1"/>
</dbReference>
<evidence type="ECO:0000313" key="11">
    <source>
        <dbReference type="EMBL" id="HJD97757.1"/>
    </source>
</evidence>
<dbReference type="InterPro" id="IPR006311">
    <property type="entry name" value="TAT_signal"/>
</dbReference>
<dbReference type="Proteomes" id="UP000698963">
    <property type="component" value="Unassembled WGS sequence"/>
</dbReference>
<evidence type="ECO:0000256" key="7">
    <source>
        <dbReference type="ARBA" id="ARBA00022827"/>
    </source>
</evidence>
<dbReference type="SUPFAM" id="SSF51905">
    <property type="entry name" value="FAD/NAD(P)-binding domain"/>
    <property type="match status" value="1"/>
</dbReference>
<name>A0A921DT67_9BACT</name>
<proteinExistence type="predicted"/>
<keyword evidence="9" id="KW-0411">Iron-sulfur</keyword>
<evidence type="ECO:0000256" key="8">
    <source>
        <dbReference type="ARBA" id="ARBA00023002"/>
    </source>
</evidence>
<sequence length="659" mass="71157">MDNKLISRRTFLKGAAAAGAVTTGAMVGVNLTQAQAEGAAIYTPGTYTATSRGYASFVTVSITVDETSILEATVTADGETQGIGTVAADKLAEEILAKQSHEIDAVSGATKTSTAVRQACEECIAQAKGIDVALLRQASAGNTAETKDWLGEEPIVAAADVVKTIDTEVVVIGAGTAGVFAACAAVEEGAKTILIEKFDESYGGAGIRDTLGAIGSREQLASGKNPDKFDVITELYRQSNGYGDQRLYKVWADHSGEAIDWYTDRMAEVGLSVRFEEDDHSREVRYPIYDVGHSLQMSATQGAHGVSAKALKDYGIRLGLEVHYNTTLVRLIHEDGKVTGMYANTPEGMVRYNASKGVIVCTGGYSLNKDMMQALQPETVKMININYSYPGSMGDGIKACLWAGAAMDETHSGMLFDRGGIRPDQVGSQPEGVLFWMGSQPFLKVDLNGNRFTNESGCYDHILHMAHTLPGMTYAEVWDANYIQDMMRFDTHGCSRMFPHVNGAESVWPLEFNEAVFMSMYRDQGIVVKADTIEELAQKLGLPVENFVKTVARYNELYDKQQDEDFGKEAFRLSALRQPPYEGIRMSGGYFICTLDGIRIDTNMNAVNAKGEPIEGLYVAGDCSGGYFDASYPNLLAGCAAGRSITFGRLAGKNAAHRA</sequence>
<dbReference type="InterPro" id="IPR007329">
    <property type="entry name" value="FMN-bd"/>
</dbReference>
<feature type="domain" description="FMN-binding" evidence="10">
    <location>
        <begin position="53"/>
        <end position="127"/>
    </location>
</feature>
<dbReference type="GO" id="GO:0046872">
    <property type="term" value="F:metal ion binding"/>
    <property type="evidence" value="ECO:0007669"/>
    <property type="project" value="UniProtKB-KW"/>
</dbReference>
<dbReference type="InterPro" id="IPR050315">
    <property type="entry name" value="FAD-oxidoreductase_2"/>
</dbReference>
<evidence type="ECO:0000256" key="4">
    <source>
        <dbReference type="ARBA" id="ARBA00011771"/>
    </source>
</evidence>
<dbReference type="InterPro" id="IPR003953">
    <property type="entry name" value="FAD-dep_OxRdtase_2_FAD-bd"/>
</dbReference>
<dbReference type="RefSeq" id="WP_304122802.1">
    <property type="nucleotide sequence ID" value="NZ_DYZA01000181.1"/>
</dbReference>
<evidence type="ECO:0000256" key="6">
    <source>
        <dbReference type="ARBA" id="ARBA00022723"/>
    </source>
</evidence>
<dbReference type="PANTHER" id="PTHR43400">
    <property type="entry name" value="FUMARATE REDUCTASE"/>
    <property type="match status" value="1"/>
</dbReference>
<reference evidence="11" key="2">
    <citation type="submission" date="2021-09" db="EMBL/GenBank/DDBJ databases">
        <authorList>
            <person name="Gilroy R."/>
        </authorList>
    </citation>
    <scope>NUCLEOTIDE SEQUENCE</scope>
    <source>
        <strain evidence="11">ChiGjej2B2-19336</strain>
    </source>
</reference>
<organism evidence="11 12">
    <name type="scientific">Mailhella massiliensis</name>
    <dbReference type="NCBI Taxonomy" id="1903261"/>
    <lineage>
        <taxon>Bacteria</taxon>
        <taxon>Pseudomonadati</taxon>
        <taxon>Thermodesulfobacteriota</taxon>
        <taxon>Desulfovibrionia</taxon>
        <taxon>Desulfovibrionales</taxon>
        <taxon>Desulfovibrionaceae</taxon>
        <taxon>Mailhella</taxon>
    </lineage>
</organism>
<keyword evidence="6" id="KW-0479">Metal-binding</keyword>
<dbReference type="SUPFAM" id="SSF56425">
    <property type="entry name" value="Succinate dehydrogenase/fumarate reductase flavoprotein, catalytic domain"/>
    <property type="match status" value="1"/>
</dbReference>
<dbReference type="InterPro" id="IPR036188">
    <property type="entry name" value="FAD/NAD-bd_sf"/>
</dbReference>
<evidence type="ECO:0000256" key="5">
    <source>
        <dbReference type="ARBA" id="ARBA00022630"/>
    </source>
</evidence>
<evidence type="ECO:0000256" key="9">
    <source>
        <dbReference type="ARBA" id="ARBA00023014"/>
    </source>
</evidence>
<dbReference type="EMBL" id="DYZA01000181">
    <property type="protein sequence ID" value="HJD97757.1"/>
    <property type="molecule type" value="Genomic_DNA"/>
</dbReference>
<evidence type="ECO:0000256" key="1">
    <source>
        <dbReference type="ARBA" id="ARBA00001917"/>
    </source>
</evidence>
<evidence type="ECO:0000256" key="2">
    <source>
        <dbReference type="ARBA" id="ARBA00001974"/>
    </source>
</evidence>
<comment type="subcellular location">
    <subcellularLocation>
        <location evidence="3">Periplasm</location>
    </subcellularLocation>
</comment>
<dbReference type="GO" id="GO:0042597">
    <property type="term" value="C:periplasmic space"/>
    <property type="evidence" value="ECO:0007669"/>
    <property type="project" value="UniProtKB-SubCell"/>
</dbReference>
<dbReference type="GO" id="GO:0008202">
    <property type="term" value="P:steroid metabolic process"/>
    <property type="evidence" value="ECO:0007669"/>
    <property type="project" value="UniProtKB-ARBA"/>
</dbReference>
<evidence type="ECO:0000256" key="3">
    <source>
        <dbReference type="ARBA" id="ARBA00004418"/>
    </source>
</evidence>
<dbReference type="NCBIfam" id="TIGR01409">
    <property type="entry name" value="TAT_signal_seq"/>
    <property type="match status" value="1"/>
</dbReference>
<gene>
    <name evidence="11" type="ORF">K8W16_08950</name>
</gene>
<dbReference type="GO" id="GO:0016020">
    <property type="term" value="C:membrane"/>
    <property type="evidence" value="ECO:0007669"/>
    <property type="project" value="InterPro"/>
</dbReference>
<dbReference type="Gene3D" id="3.90.700.10">
    <property type="entry name" value="Succinate dehydrogenase/fumarate reductase flavoprotein, catalytic domain"/>
    <property type="match status" value="1"/>
</dbReference>
<dbReference type="InterPro" id="IPR027477">
    <property type="entry name" value="Succ_DH/fumarate_Rdtase_cat_sf"/>
</dbReference>
<dbReference type="GO" id="GO:0010181">
    <property type="term" value="F:FMN binding"/>
    <property type="evidence" value="ECO:0007669"/>
    <property type="project" value="InterPro"/>
</dbReference>
<dbReference type="Pfam" id="PF10518">
    <property type="entry name" value="TAT_signal"/>
    <property type="match status" value="1"/>
</dbReference>
<dbReference type="Gene3D" id="3.50.50.60">
    <property type="entry name" value="FAD/NAD(P)-binding domain"/>
    <property type="match status" value="2"/>
</dbReference>
<dbReference type="GO" id="GO:0016491">
    <property type="term" value="F:oxidoreductase activity"/>
    <property type="evidence" value="ECO:0007669"/>
    <property type="project" value="UniProtKB-KW"/>
</dbReference>
<evidence type="ECO:0000313" key="12">
    <source>
        <dbReference type="Proteomes" id="UP000698963"/>
    </source>
</evidence>
<dbReference type="AlphaFoldDB" id="A0A921DT67"/>
<keyword evidence="8" id="KW-0560">Oxidoreductase</keyword>
<accession>A0A921DT67</accession>
<reference evidence="11" key="1">
    <citation type="journal article" date="2021" name="PeerJ">
        <title>Extensive microbial diversity within the chicken gut microbiome revealed by metagenomics and culture.</title>
        <authorList>
            <person name="Gilroy R."/>
            <person name="Ravi A."/>
            <person name="Getino M."/>
            <person name="Pursley I."/>
            <person name="Horton D.L."/>
            <person name="Alikhan N.F."/>
            <person name="Baker D."/>
            <person name="Gharbi K."/>
            <person name="Hall N."/>
            <person name="Watson M."/>
            <person name="Adriaenssens E.M."/>
            <person name="Foster-Nyarko E."/>
            <person name="Jarju S."/>
            <person name="Secka A."/>
            <person name="Antonio M."/>
            <person name="Oren A."/>
            <person name="Chaudhuri R.R."/>
            <person name="La Ragione R."/>
            <person name="Hildebrand F."/>
            <person name="Pallen M.J."/>
        </authorList>
    </citation>
    <scope>NUCLEOTIDE SEQUENCE</scope>
    <source>
        <strain evidence="11">ChiGjej2B2-19336</strain>
    </source>
</reference>
<dbReference type="GO" id="GO:0051536">
    <property type="term" value="F:iron-sulfur cluster binding"/>
    <property type="evidence" value="ECO:0007669"/>
    <property type="project" value="UniProtKB-KW"/>
</dbReference>
<dbReference type="Gene3D" id="3.90.1010.20">
    <property type="match status" value="1"/>
</dbReference>
<keyword evidence="5" id="KW-0285">Flavoprotein</keyword>
<protein>
    <submittedName>
        <fullName evidence="11">FAD-dependent oxidoreductase</fullName>
    </submittedName>
</protein>
<evidence type="ECO:0000259" key="10">
    <source>
        <dbReference type="SMART" id="SM00900"/>
    </source>
</evidence>
<comment type="caution">
    <text evidence="11">The sequence shown here is derived from an EMBL/GenBank/DDBJ whole genome shotgun (WGS) entry which is preliminary data.</text>
</comment>
<comment type="cofactor">
    <cofactor evidence="2">
        <name>FAD</name>
        <dbReference type="ChEBI" id="CHEBI:57692"/>
    </cofactor>
</comment>
<comment type="cofactor">
    <cofactor evidence="1">
        <name>FMN</name>
        <dbReference type="ChEBI" id="CHEBI:58210"/>
    </cofactor>
</comment>
<dbReference type="InterPro" id="IPR019546">
    <property type="entry name" value="TAT_signal_bac_arc"/>
</dbReference>
<keyword evidence="9" id="KW-0408">Iron</keyword>
<dbReference type="Pfam" id="PF00890">
    <property type="entry name" value="FAD_binding_2"/>
    <property type="match status" value="1"/>
</dbReference>